<evidence type="ECO:0000313" key="2">
    <source>
        <dbReference type="Proteomes" id="UP000249873"/>
    </source>
</evidence>
<evidence type="ECO:0000313" key="1">
    <source>
        <dbReference type="EMBL" id="AWV98180.1"/>
    </source>
</evidence>
<dbReference type="Proteomes" id="UP000249873">
    <property type="component" value="Chromosome"/>
</dbReference>
<name>A0A2Z4GAW8_9BACT</name>
<dbReference type="OrthoDB" id="982779at2"/>
<gene>
    <name evidence="1" type="ORF">DJ013_08340</name>
</gene>
<proteinExistence type="predicted"/>
<accession>A0A2Z4GAW8</accession>
<dbReference type="RefSeq" id="WP_111371281.1">
    <property type="nucleotide sequence ID" value="NZ_CP029480.1"/>
</dbReference>
<dbReference type="AlphaFoldDB" id="A0A2Z4GAW8"/>
<protein>
    <submittedName>
        <fullName evidence="1">Uncharacterized protein</fullName>
    </submittedName>
</protein>
<keyword evidence="2" id="KW-1185">Reference proteome</keyword>
<sequence>MQEFTKKMRVYPDVIEHFRRHAMREKTTIFILTILTIANCFGQTENSKKRARSIYSNWISIDYLNCLQTDLPCECEKSKEYFLISLDTTKKFVFLYDGRANYDYNLYDFKEISKTNLEVYNKQFSQTLFKDIITVIGQLKLKNDTLLFIEASGKQTKYILYSTGDNDGYFKKHIKLLNSALTIRGYDDLNKILQSESLKCWCNWELDGGINIVYGQEKNWILEKKDNELYIYEWTNPPNEKTTDLKIEKKLIKKIKW</sequence>
<organism evidence="1 2">
    <name type="scientific">Arcticibacterium luteifluviistationis</name>
    <dbReference type="NCBI Taxonomy" id="1784714"/>
    <lineage>
        <taxon>Bacteria</taxon>
        <taxon>Pseudomonadati</taxon>
        <taxon>Bacteroidota</taxon>
        <taxon>Cytophagia</taxon>
        <taxon>Cytophagales</taxon>
        <taxon>Leadbetterellaceae</taxon>
        <taxon>Arcticibacterium</taxon>
    </lineage>
</organism>
<dbReference type="KEGG" id="als:DJ013_08340"/>
<reference evidence="1 2" key="1">
    <citation type="submission" date="2018-05" db="EMBL/GenBank/DDBJ databases">
        <title>Complete genome sequence of Arcticibacterium luteifluviistationis SM1504T, a cytophagaceae bacterium isolated from Arctic surface seawater.</title>
        <authorList>
            <person name="Li Y."/>
            <person name="Qin Q.-L."/>
        </authorList>
    </citation>
    <scope>NUCLEOTIDE SEQUENCE [LARGE SCALE GENOMIC DNA]</scope>
    <source>
        <strain evidence="1 2">SM1504</strain>
    </source>
</reference>
<dbReference type="EMBL" id="CP029480">
    <property type="protein sequence ID" value="AWV98180.1"/>
    <property type="molecule type" value="Genomic_DNA"/>
</dbReference>